<dbReference type="GO" id="GO:0043130">
    <property type="term" value="F:ubiquitin binding"/>
    <property type="evidence" value="ECO:0007669"/>
    <property type="project" value="InterPro"/>
</dbReference>
<feature type="compositionally biased region" description="Pro residues" evidence="1">
    <location>
        <begin position="320"/>
        <end position="340"/>
    </location>
</feature>
<dbReference type="GO" id="GO:0042802">
    <property type="term" value="F:identical protein binding"/>
    <property type="evidence" value="ECO:0007669"/>
    <property type="project" value="InterPro"/>
</dbReference>
<dbReference type="RefSeq" id="WP_002653955.1">
    <property type="nucleotide sequence ID" value="NZ_CH672377.1"/>
</dbReference>
<dbReference type="HOGENOM" id="CLU_675544_0_0_0"/>
<feature type="chain" id="PRO_5002665105" description="SLA1 homology domain-containing protein" evidence="2">
    <location>
        <begin position="26"/>
        <end position="407"/>
    </location>
</feature>
<evidence type="ECO:0000259" key="3">
    <source>
        <dbReference type="Pfam" id="PF03983"/>
    </source>
</evidence>
<dbReference type="STRING" id="314230.DSM3645_01796"/>
<accession>A4A0K4</accession>
<dbReference type="GO" id="GO:0030674">
    <property type="term" value="F:protein-macromolecule adaptor activity"/>
    <property type="evidence" value="ECO:0007669"/>
    <property type="project" value="InterPro"/>
</dbReference>
<dbReference type="Gene3D" id="2.30.30.700">
    <property type="entry name" value="SLA1 homology domain 1"/>
    <property type="match status" value="2"/>
</dbReference>
<gene>
    <name evidence="4" type="ORF">DSM3645_01796</name>
</gene>
<feature type="region of interest" description="Disordered" evidence="1">
    <location>
        <begin position="277"/>
        <end position="358"/>
    </location>
</feature>
<sequence length="407" mass="44197">MSGRIKFAICLATLILSSVYSQAHARIWIDSEGRSVDAEFVKYDADGDVTLRRTDNGKTITVAFSKFSEADQRRIEKLRDESGKTEGNPFAADPIKPDSFEANPFSADSSAPESDGMQDNKQELLPGEKGASEAEARRELMGTRKWTDDQGNQIKAKFVRIFEGNVILLQGNKAQSVDFYKLSAMDQKFLHAQMEILGDEDQLPPIIIHSRPDDSSAIAASPFPRNNWPAGSESGGTGPSGMGPGRMGPSGMNSAPTPPKNNFEAERDRLAREFEEKFAKSSVPAAQPVSREPEKIASHTPAYDPWANQSPSRGSTRSSPAPPKVTPPPPTVRPPSPPSRWPTSPSGRKPPMSGSPLGGDMVWECQTCHTQFDTVKKPSACYFCWSLRIGAFVLISVVGAAIRGAMS</sequence>
<evidence type="ECO:0000313" key="4">
    <source>
        <dbReference type="EMBL" id="EAQ77660.1"/>
    </source>
</evidence>
<dbReference type="EMBL" id="AANZ01000029">
    <property type="protein sequence ID" value="EAQ77660.1"/>
    <property type="molecule type" value="Genomic_DNA"/>
</dbReference>
<dbReference type="Pfam" id="PF03983">
    <property type="entry name" value="SHD1"/>
    <property type="match status" value="1"/>
</dbReference>
<proteinExistence type="predicted"/>
<comment type="caution">
    <text evidence="4">The sequence shown here is derived from an EMBL/GenBank/DDBJ whole genome shotgun (WGS) entry which is preliminary data.</text>
</comment>
<dbReference type="AlphaFoldDB" id="A4A0K4"/>
<evidence type="ECO:0000256" key="2">
    <source>
        <dbReference type="SAM" id="SignalP"/>
    </source>
</evidence>
<feature type="signal peptide" evidence="2">
    <location>
        <begin position="1"/>
        <end position="25"/>
    </location>
</feature>
<dbReference type="InterPro" id="IPR007131">
    <property type="entry name" value="SHD1"/>
</dbReference>
<feature type="region of interest" description="Disordered" evidence="1">
    <location>
        <begin position="215"/>
        <end position="263"/>
    </location>
</feature>
<dbReference type="eggNOG" id="COG1054">
    <property type="taxonomic scope" value="Bacteria"/>
</dbReference>
<keyword evidence="2" id="KW-0732">Signal</keyword>
<dbReference type="OrthoDB" id="292062at2"/>
<dbReference type="GO" id="GO:0008092">
    <property type="term" value="F:cytoskeletal protein binding"/>
    <property type="evidence" value="ECO:0007669"/>
    <property type="project" value="InterPro"/>
</dbReference>
<evidence type="ECO:0000256" key="1">
    <source>
        <dbReference type="SAM" id="MobiDB-lite"/>
    </source>
</evidence>
<name>A4A0K4_9BACT</name>
<feature type="compositionally biased region" description="Polar residues" evidence="1">
    <location>
        <begin position="307"/>
        <end position="316"/>
    </location>
</feature>
<dbReference type="Proteomes" id="UP000004358">
    <property type="component" value="Unassembled WGS sequence"/>
</dbReference>
<feature type="region of interest" description="Disordered" evidence="1">
    <location>
        <begin position="78"/>
        <end position="136"/>
    </location>
</feature>
<feature type="domain" description="SLA1 homology" evidence="3">
    <location>
        <begin position="23"/>
        <end position="81"/>
    </location>
</feature>
<evidence type="ECO:0000313" key="5">
    <source>
        <dbReference type="Proteomes" id="UP000004358"/>
    </source>
</evidence>
<reference evidence="4 5" key="1">
    <citation type="submission" date="2006-02" db="EMBL/GenBank/DDBJ databases">
        <authorList>
            <person name="Amann R."/>
            <person name="Ferriera S."/>
            <person name="Johnson J."/>
            <person name="Kravitz S."/>
            <person name="Halpern A."/>
            <person name="Remington K."/>
            <person name="Beeson K."/>
            <person name="Tran B."/>
            <person name="Rogers Y.-H."/>
            <person name="Friedman R."/>
            <person name="Venter J.C."/>
        </authorList>
    </citation>
    <scope>NUCLEOTIDE SEQUENCE [LARGE SCALE GENOMIC DNA]</scope>
    <source>
        <strain evidence="4 5">DSM 3645</strain>
    </source>
</reference>
<protein>
    <recommendedName>
        <fullName evidence="3">SLA1 homology domain-containing protein</fullName>
    </recommendedName>
</protein>
<feature type="compositionally biased region" description="Gly residues" evidence="1">
    <location>
        <begin position="233"/>
        <end position="248"/>
    </location>
</feature>
<organism evidence="4 5">
    <name type="scientific">Blastopirellula marina DSM 3645</name>
    <dbReference type="NCBI Taxonomy" id="314230"/>
    <lineage>
        <taxon>Bacteria</taxon>
        <taxon>Pseudomonadati</taxon>
        <taxon>Planctomycetota</taxon>
        <taxon>Planctomycetia</taxon>
        <taxon>Pirellulales</taxon>
        <taxon>Pirellulaceae</taxon>
        <taxon>Blastopirellula</taxon>
    </lineage>
</organism>